<dbReference type="EMBL" id="BNAP01000003">
    <property type="protein sequence ID" value="GHG84871.1"/>
    <property type="molecule type" value="Genomic_DNA"/>
</dbReference>
<accession>A0A8J3MCA6</accession>
<comment type="caution">
    <text evidence="2">The sequence shown here is derived from an EMBL/GenBank/DDBJ whole genome shotgun (WGS) entry which is preliminary data.</text>
</comment>
<dbReference type="Proteomes" id="UP000611500">
    <property type="component" value="Unassembled WGS sequence"/>
</dbReference>
<feature type="region of interest" description="Disordered" evidence="1">
    <location>
        <begin position="63"/>
        <end position="82"/>
    </location>
</feature>
<reference evidence="2" key="2">
    <citation type="submission" date="2020-09" db="EMBL/GenBank/DDBJ databases">
        <authorList>
            <person name="Sun Q."/>
            <person name="Zhou Y."/>
        </authorList>
    </citation>
    <scope>NUCLEOTIDE SEQUENCE</scope>
    <source>
        <strain evidence="2">CGMCC 1.7081</strain>
    </source>
</reference>
<protein>
    <submittedName>
        <fullName evidence="2">Uncharacterized protein</fullName>
    </submittedName>
</protein>
<proteinExistence type="predicted"/>
<evidence type="ECO:0000313" key="2">
    <source>
        <dbReference type="EMBL" id="GHG84871.1"/>
    </source>
</evidence>
<evidence type="ECO:0000313" key="3">
    <source>
        <dbReference type="Proteomes" id="UP000611500"/>
    </source>
</evidence>
<name>A0A8J3MCA6_9RHOB</name>
<sequence>MCSYDWIVMITLGLDRWEQERRPSPHEIELRVIRKLHEARKATELPSGPKGWRRWLRWRDQPAACPRPSSRATPRSSSRAAS</sequence>
<reference evidence="2" key="1">
    <citation type="journal article" date="2014" name="Int. J. Syst. Evol. Microbiol.">
        <title>Complete genome sequence of Corynebacterium casei LMG S-19264T (=DSM 44701T), isolated from a smear-ripened cheese.</title>
        <authorList>
            <consortium name="US DOE Joint Genome Institute (JGI-PGF)"/>
            <person name="Walter F."/>
            <person name="Albersmeier A."/>
            <person name="Kalinowski J."/>
            <person name="Ruckert C."/>
        </authorList>
    </citation>
    <scope>NUCLEOTIDE SEQUENCE</scope>
    <source>
        <strain evidence="2">CGMCC 1.7081</strain>
    </source>
</reference>
<gene>
    <name evidence="2" type="ORF">GCM10010961_11470</name>
</gene>
<organism evidence="2 3">
    <name type="scientific">Pseudodonghicola xiamenensis</name>
    <dbReference type="NCBI Taxonomy" id="337702"/>
    <lineage>
        <taxon>Bacteria</taxon>
        <taxon>Pseudomonadati</taxon>
        <taxon>Pseudomonadota</taxon>
        <taxon>Alphaproteobacteria</taxon>
        <taxon>Rhodobacterales</taxon>
        <taxon>Paracoccaceae</taxon>
        <taxon>Pseudodonghicola</taxon>
    </lineage>
</organism>
<evidence type="ECO:0000256" key="1">
    <source>
        <dbReference type="SAM" id="MobiDB-lite"/>
    </source>
</evidence>
<keyword evidence="3" id="KW-1185">Reference proteome</keyword>
<dbReference type="AlphaFoldDB" id="A0A8J3MCA6"/>